<evidence type="ECO:0000256" key="1">
    <source>
        <dbReference type="PIRNR" id="PIRNR028141"/>
    </source>
</evidence>
<evidence type="ECO:0000313" key="4">
    <source>
        <dbReference type="Proteomes" id="UP000009175"/>
    </source>
</evidence>
<evidence type="ECO:0000313" key="3">
    <source>
        <dbReference type="EMBL" id="ABL99189.1"/>
    </source>
</evidence>
<dbReference type="PIRSF" id="PIRSF028141">
    <property type="entry name" value="C-di-GMP_BP_PA4608"/>
    <property type="match status" value="1"/>
</dbReference>
<sequence length="123" mass="13978">MDERRKFSRILFDTKARLFTESQVWETRILDLSLNGALVASPNDFSPEGNSLSLAFSLPESDVEVQMQTLIAHQKPGMIGLKCEHIDVESISHLRRMVELNLGDASLLNRELEHFIESHEKGD</sequence>
<dbReference type="RefSeq" id="WP_011759098.1">
    <property type="nucleotide sequence ID" value="NC_008700.1"/>
</dbReference>
<organism evidence="3 4">
    <name type="scientific">Shewanella amazonensis (strain ATCC BAA-1098 / SB2B)</name>
    <dbReference type="NCBI Taxonomy" id="326297"/>
    <lineage>
        <taxon>Bacteria</taxon>
        <taxon>Pseudomonadati</taxon>
        <taxon>Pseudomonadota</taxon>
        <taxon>Gammaproteobacteria</taxon>
        <taxon>Alteromonadales</taxon>
        <taxon>Shewanellaceae</taxon>
        <taxon>Shewanella</taxon>
    </lineage>
</organism>
<dbReference type="Pfam" id="PF07238">
    <property type="entry name" value="PilZ"/>
    <property type="match status" value="1"/>
</dbReference>
<reference evidence="3 4" key="1">
    <citation type="submission" date="2006-12" db="EMBL/GenBank/DDBJ databases">
        <title>Complete sequence of Shewanella amazonensis SB2B.</title>
        <authorList>
            <consortium name="US DOE Joint Genome Institute"/>
            <person name="Copeland A."/>
            <person name="Lucas S."/>
            <person name="Lapidus A."/>
            <person name="Barry K."/>
            <person name="Detter J.C."/>
            <person name="Glavina del Rio T."/>
            <person name="Hammon N."/>
            <person name="Israni S."/>
            <person name="Dalin E."/>
            <person name="Tice H."/>
            <person name="Pitluck S."/>
            <person name="Munk A.C."/>
            <person name="Brettin T."/>
            <person name="Bruce D."/>
            <person name="Han C."/>
            <person name="Tapia R."/>
            <person name="Gilna P."/>
            <person name="Schmutz J."/>
            <person name="Larimer F."/>
            <person name="Land M."/>
            <person name="Hauser L."/>
            <person name="Kyrpides N."/>
            <person name="Mikhailova N."/>
            <person name="Fredrickson J."/>
            <person name="Richardson P."/>
        </authorList>
    </citation>
    <scope>NUCLEOTIDE SEQUENCE [LARGE SCALE GENOMIC DNA]</scope>
    <source>
        <strain evidence="4">ATCC BAA-1098 / SB2B</strain>
    </source>
</reference>
<dbReference type="GO" id="GO:0035438">
    <property type="term" value="F:cyclic-di-GMP binding"/>
    <property type="evidence" value="ECO:0007669"/>
    <property type="project" value="InterPro"/>
</dbReference>
<dbReference type="EMBL" id="CP000507">
    <property type="protein sequence ID" value="ABL99189.1"/>
    <property type="molecule type" value="Genomic_DNA"/>
</dbReference>
<protein>
    <recommendedName>
        <fullName evidence="1">Cyclic diguanosine monophosphate-binding protein</fullName>
        <shortName evidence="1">c-di-GMP-binding protein</shortName>
    </recommendedName>
    <alternativeName>
        <fullName evidence="1">Pilz domain-containing protein</fullName>
    </alternativeName>
</protein>
<dbReference type="STRING" id="326297.Sama_0982"/>
<keyword evidence="1" id="KW-0547">Nucleotide-binding</keyword>
<dbReference type="Gene3D" id="2.40.10.220">
    <property type="entry name" value="predicted glycosyltransferase like domains"/>
    <property type="match status" value="1"/>
</dbReference>
<dbReference type="eggNOG" id="ENOG5032YUI">
    <property type="taxonomic scope" value="Bacteria"/>
</dbReference>
<keyword evidence="4" id="KW-1185">Reference proteome</keyword>
<dbReference type="OrthoDB" id="5298508at2"/>
<dbReference type="AlphaFoldDB" id="A1S483"/>
<name>A1S483_SHEAM</name>
<feature type="domain" description="PilZ" evidence="2">
    <location>
        <begin position="3"/>
        <end position="99"/>
    </location>
</feature>
<dbReference type="InterPro" id="IPR027021">
    <property type="entry name" value="C-di-GMP_BP_PA4608"/>
</dbReference>
<accession>A1S483</accession>
<comment type="function">
    <text evidence="1">Binds the second messenger bis-(3'-5') cyclic dimeric guanosine monophosphate (c-di-GMP). Can bind two c-di-GMP molecules per monomer. May play a role in bacterial second-messenger regulated processes. Binding to c-di-GMP induces a conformational change of the C- and N-termini resulting in the exposure of a highly negative surface on one side of the protein to a possible effector protein.</text>
</comment>
<proteinExistence type="predicted"/>
<dbReference type="KEGG" id="saz:Sama_0982"/>
<dbReference type="Proteomes" id="UP000009175">
    <property type="component" value="Chromosome"/>
</dbReference>
<comment type="subunit">
    <text evidence="1">Monomer in both c-di-GMP-bound and free forms.</text>
</comment>
<dbReference type="InterPro" id="IPR009875">
    <property type="entry name" value="PilZ_domain"/>
</dbReference>
<dbReference type="HOGENOM" id="CLU_146776_0_1_6"/>
<gene>
    <name evidence="3" type="ordered locus">Sama_0982</name>
</gene>
<dbReference type="SUPFAM" id="SSF141371">
    <property type="entry name" value="PilZ domain-like"/>
    <property type="match status" value="1"/>
</dbReference>
<keyword evidence="1" id="KW-0973">c-di-GMP</keyword>
<evidence type="ECO:0000259" key="2">
    <source>
        <dbReference type="Pfam" id="PF07238"/>
    </source>
</evidence>